<dbReference type="GeneID" id="17428720"/>
<protein>
    <submittedName>
        <fullName evidence="2">Uncharacterized protein</fullName>
    </submittedName>
</protein>
<dbReference type="Pfam" id="PF06034">
    <property type="entry name" value="DUF919"/>
    <property type="match status" value="1"/>
</dbReference>
<keyword evidence="3" id="KW-1185">Reference proteome</keyword>
<sequence>MSSDRQRLLTDELDELKKIKNEVKRKTFHEERMAKLEKDPSQTVERLRKIRQKYLDMIADRL</sequence>
<keyword evidence="1" id="KW-0175">Coiled coil</keyword>
<accession>U5KAR8</accession>
<dbReference type="KEGG" id="vg:17428720"/>
<name>U5KAR8_9BBAC</name>
<dbReference type="OrthoDB" id="37595at10239"/>
<evidence type="ECO:0000256" key="1">
    <source>
        <dbReference type="SAM" id="Coils"/>
    </source>
</evidence>
<dbReference type="EMBL" id="KC179784">
    <property type="protein sequence ID" value="AGQ20277.1"/>
    <property type="molecule type" value="Genomic_DNA"/>
</dbReference>
<organism evidence="2 3">
    <name type="scientific">Clostera anastomosis granulovirus A</name>
    <dbReference type="NCBI Taxonomy" id="1986289"/>
    <lineage>
        <taxon>Viruses</taxon>
        <taxon>Viruses incertae sedis</taxon>
        <taxon>Naldaviricetes</taxon>
        <taxon>Lefavirales</taxon>
        <taxon>Baculoviridae</taxon>
        <taxon>Betabaculovirus</taxon>
        <taxon>Betabaculovirus clanastomosis</taxon>
    </lineage>
</organism>
<evidence type="ECO:0000313" key="2">
    <source>
        <dbReference type="EMBL" id="AGQ20277.1"/>
    </source>
</evidence>
<evidence type="ECO:0000313" key="3">
    <source>
        <dbReference type="Proteomes" id="UP000204024"/>
    </source>
</evidence>
<gene>
    <name evidence="2" type="ORF">CaLGV018</name>
</gene>
<dbReference type="RefSeq" id="YP_008719966.1">
    <property type="nucleotide sequence ID" value="NC_022646.1"/>
</dbReference>
<proteinExistence type="predicted"/>
<feature type="coiled-coil region" evidence="1">
    <location>
        <begin position="6"/>
        <end position="39"/>
    </location>
</feature>
<dbReference type="InterPro" id="IPR009265">
    <property type="entry name" value="AcMNPV_Orf29"/>
</dbReference>
<reference evidence="2 3" key="1">
    <citation type="journal article" date="2013" name="Arch. Virol.">
        <title>Comparative analysis of the genomes of Clostera anastomosis (L.) granulovirus and Clostera anachoreta granulovirus.</title>
        <authorList>
            <person name="Liang Z."/>
            <person name="Zhang X."/>
            <person name="Yin X."/>
            <person name="Song X."/>
            <person name="Shao X."/>
            <person name="Wang L."/>
        </authorList>
    </citation>
    <scope>NUCLEOTIDE SEQUENCE [LARGE SCALE GENOMIC DNA]</scope>
    <source>
        <strain evidence="2">CaLGV-Henan</strain>
    </source>
</reference>
<dbReference type="Proteomes" id="UP000204024">
    <property type="component" value="Segment"/>
</dbReference>